<feature type="compositionally biased region" description="Basic and acidic residues" evidence="1">
    <location>
        <begin position="630"/>
        <end position="653"/>
    </location>
</feature>
<name>A0A4S2LVU1_OPIFE</name>
<feature type="region of interest" description="Disordered" evidence="1">
    <location>
        <begin position="843"/>
        <end position="869"/>
    </location>
</feature>
<feature type="compositionally biased region" description="Low complexity" evidence="1">
    <location>
        <begin position="767"/>
        <end position="779"/>
    </location>
</feature>
<feature type="region of interest" description="Disordered" evidence="1">
    <location>
        <begin position="235"/>
        <end position="339"/>
    </location>
</feature>
<feature type="compositionally biased region" description="Polar residues" evidence="1">
    <location>
        <begin position="658"/>
        <end position="673"/>
    </location>
</feature>
<feature type="compositionally biased region" description="Low complexity" evidence="1">
    <location>
        <begin position="242"/>
        <end position="257"/>
    </location>
</feature>
<dbReference type="OrthoDB" id="6261336at2759"/>
<evidence type="ECO:0000313" key="3">
    <source>
        <dbReference type="Proteomes" id="UP000308267"/>
    </source>
</evidence>
<dbReference type="EMBL" id="SJOL01006489">
    <property type="protein sequence ID" value="TGZ65388.1"/>
    <property type="molecule type" value="Genomic_DNA"/>
</dbReference>
<feature type="region of interest" description="Disordered" evidence="1">
    <location>
        <begin position="472"/>
        <end position="500"/>
    </location>
</feature>
<protein>
    <submittedName>
        <fullName evidence="2">Uncharacterized protein</fullName>
    </submittedName>
</protein>
<feature type="compositionally biased region" description="Low complexity" evidence="1">
    <location>
        <begin position="897"/>
        <end position="917"/>
    </location>
</feature>
<feature type="region of interest" description="Disordered" evidence="1">
    <location>
        <begin position="147"/>
        <end position="176"/>
    </location>
</feature>
<feature type="compositionally biased region" description="Low complexity" evidence="1">
    <location>
        <begin position="1006"/>
        <end position="1016"/>
    </location>
</feature>
<feature type="region of interest" description="Disordered" evidence="1">
    <location>
        <begin position="966"/>
        <end position="1028"/>
    </location>
</feature>
<feature type="region of interest" description="Disordered" evidence="1">
    <location>
        <begin position="815"/>
        <end position="834"/>
    </location>
</feature>
<feature type="region of interest" description="Disordered" evidence="1">
    <location>
        <begin position="593"/>
        <end position="717"/>
    </location>
</feature>
<feature type="region of interest" description="Disordered" evidence="1">
    <location>
        <begin position="765"/>
        <end position="787"/>
    </location>
</feature>
<comment type="caution">
    <text evidence="2">The sequence shown here is derived from an EMBL/GenBank/DDBJ whole genome shotgun (WGS) entry which is preliminary data.</text>
</comment>
<proteinExistence type="predicted"/>
<feature type="compositionally biased region" description="Low complexity" evidence="1">
    <location>
        <begin position="675"/>
        <end position="686"/>
    </location>
</feature>
<feature type="compositionally biased region" description="Polar residues" evidence="1">
    <location>
        <begin position="299"/>
        <end position="339"/>
    </location>
</feature>
<sequence>MSGQRSVTNTIYLDIENKSLCPVSPNKANRSRRYSLSFDGRNSDTFTCQGRQTETMRNTPLLRTPNVYQMEPSAPGVSVCHTDSIRTTTNSISHPAKQKQQAMSMSTSLIEERAASDRPLISHEMAVRLLKEYVRSLKDFSSLLQSRQDRETKDSATSPIHSPVENFSGRDSYRDDTRRSASYFGSEISPNFLDNHYNMSKFPCATDPYVVAPGQDQPISVKDLFAYIRKAEGTSDNRFNLPTSPSSSQDSLSSAPPTLSTNYTKVSATYSDESGQRTPVNVEDISFPGTGCESRRSNKLSATYRMSSAEPTAESSFDGTGPFNSRLKSTTTQPEHQHNGSLYKQVALSTHSVKSEAAFHRPYTQMLWPADKSDPTETESNQIQISFNGEKVNANNLDYIQKASVPLGLPTYTKTKAGWQDIGKSLNGGTLVSKAASFTDTTNAYTPFQRNGFHQTSTTSPNTTSRLANHPNARVSDEFPSPITSSTLQEEQRRREMIPSPQSKLPKTAILPLERVSKTITNLGQFPVSPSLGHVEGNSELKRIQLLHSSADRVCAPNKPNSSQTFVGFHSSTTYTHPTSPSTTVRLSPSLLSTKSRPLDSNLRLNSSTLSGSQSVDSMQSHGYGQADTSLDKTRLDEPLVVETKRSQSDWKRPSLGSLIQKNDHQWSSTTSPPLHLSNHSGSGSSRYAPRTYNSESSPTPPSPSPKPNLQAPSKWNFERPSTITSNVQRPLSINVGTPNSWMYNHPIIPEPLRTNKSDTATQTDELLSPSSLTPTNSSEFNLTSEYNSNGGRINGALETWPLSLQSVVKPLHADLHSPQSSRNGPDDSSFQSDLNRQIKESSWAGTHVLPPTASTAVRSPNLPSSTHSVVRRLSLRGLRPSSLEPSPPLLNQRMSLLRSSRSSSSGVSSPGSSGHSDTPRCRSVHFSTDVLVAHTGAGPEPLLLSSAPLKEPAPIDMSVLKNSFPPRSQGIQKRGNTVPRIPPGPSSIEPSISKLDTSQSVLFGRPPATTATRKPTLSRNSVEHNHG</sequence>
<feature type="compositionally biased region" description="Polar residues" evidence="1">
    <location>
        <begin position="258"/>
        <end position="279"/>
    </location>
</feature>
<gene>
    <name evidence="2" type="ORF">CRM22_005874</name>
</gene>
<feature type="compositionally biased region" description="Polar residues" evidence="1">
    <location>
        <begin position="818"/>
        <end position="834"/>
    </location>
</feature>
<evidence type="ECO:0000313" key="2">
    <source>
        <dbReference type="EMBL" id="TGZ65388.1"/>
    </source>
</evidence>
<organism evidence="2 3">
    <name type="scientific">Opisthorchis felineus</name>
    <dbReference type="NCBI Taxonomy" id="147828"/>
    <lineage>
        <taxon>Eukaryota</taxon>
        <taxon>Metazoa</taxon>
        <taxon>Spiralia</taxon>
        <taxon>Lophotrochozoa</taxon>
        <taxon>Platyhelminthes</taxon>
        <taxon>Trematoda</taxon>
        <taxon>Digenea</taxon>
        <taxon>Opisthorchiida</taxon>
        <taxon>Opisthorchiata</taxon>
        <taxon>Opisthorchiidae</taxon>
        <taxon>Opisthorchis</taxon>
    </lineage>
</organism>
<feature type="compositionally biased region" description="Polar residues" evidence="1">
    <location>
        <begin position="603"/>
        <end position="629"/>
    </location>
</feature>
<dbReference type="AlphaFoldDB" id="A0A4S2LVU1"/>
<feature type="compositionally biased region" description="Polar residues" evidence="1">
    <location>
        <begin position="966"/>
        <end position="976"/>
    </location>
</feature>
<feature type="region of interest" description="Disordered" evidence="1">
    <location>
        <begin position="897"/>
        <end position="923"/>
    </location>
</feature>
<dbReference type="EMBL" id="SJOL01006489">
    <property type="protein sequence ID" value="TGZ65389.1"/>
    <property type="molecule type" value="Genomic_DNA"/>
</dbReference>
<keyword evidence="3" id="KW-1185">Reference proteome</keyword>
<dbReference type="Proteomes" id="UP000308267">
    <property type="component" value="Unassembled WGS sequence"/>
</dbReference>
<feature type="compositionally biased region" description="Polar residues" evidence="1">
    <location>
        <begin position="853"/>
        <end position="869"/>
    </location>
</feature>
<evidence type="ECO:0000256" key="1">
    <source>
        <dbReference type="SAM" id="MobiDB-lite"/>
    </source>
</evidence>
<reference evidence="2 3" key="1">
    <citation type="journal article" date="2019" name="BMC Genomics">
        <title>New insights from Opisthorchis felineus genome: update on genomics of the epidemiologically important liver flukes.</title>
        <authorList>
            <person name="Ershov N.I."/>
            <person name="Mordvinov V.A."/>
            <person name="Prokhortchouk E.B."/>
            <person name="Pakharukova M.Y."/>
            <person name="Gunbin K.V."/>
            <person name="Ustyantsev K."/>
            <person name="Genaev M.A."/>
            <person name="Blinov A.G."/>
            <person name="Mazur A."/>
            <person name="Boulygina E."/>
            <person name="Tsygankova S."/>
            <person name="Khrameeva E."/>
            <person name="Chekanov N."/>
            <person name="Fan G."/>
            <person name="Xiao A."/>
            <person name="Zhang H."/>
            <person name="Xu X."/>
            <person name="Yang H."/>
            <person name="Solovyev V."/>
            <person name="Lee S.M."/>
            <person name="Liu X."/>
            <person name="Afonnikov D.A."/>
            <person name="Skryabin K.G."/>
        </authorList>
    </citation>
    <scope>NUCLEOTIDE SEQUENCE [LARGE SCALE GENOMIC DNA]</scope>
    <source>
        <strain evidence="2">AK-0245</strain>
        <tissue evidence="2">Whole organism</tissue>
    </source>
</reference>
<accession>A0A4S2LVU1</accession>